<proteinExistence type="predicted"/>
<evidence type="ECO:0000313" key="1">
    <source>
        <dbReference type="Proteomes" id="UP000887579"/>
    </source>
</evidence>
<protein>
    <submittedName>
        <fullName evidence="2">FLYWCH-type domain-containing protein</fullName>
    </submittedName>
</protein>
<organism evidence="1 2">
    <name type="scientific">Panagrolaimus sp. ES5</name>
    <dbReference type="NCBI Taxonomy" id="591445"/>
    <lineage>
        <taxon>Eukaryota</taxon>
        <taxon>Metazoa</taxon>
        <taxon>Ecdysozoa</taxon>
        <taxon>Nematoda</taxon>
        <taxon>Chromadorea</taxon>
        <taxon>Rhabditida</taxon>
        <taxon>Tylenchina</taxon>
        <taxon>Panagrolaimomorpha</taxon>
        <taxon>Panagrolaimoidea</taxon>
        <taxon>Panagrolaimidae</taxon>
        <taxon>Panagrolaimus</taxon>
    </lineage>
</organism>
<name>A0AC34FKF3_9BILA</name>
<reference evidence="2" key="1">
    <citation type="submission" date="2022-11" db="UniProtKB">
        <authorList>
            <consortium name="WormBaseParasite"/>
        </authorList>
    </citation>
    <scope>IDENTIFICATION</scope>
</reference>
<accession>A0AC34FKF3</accession>
<sequence>MNFLDMNDEEGTFAVNDVVKVLDTRLRKPVAQIGGFEYKFNHCSKTTGICYWRCTKHQSDKCKAVIYTNGIADGTSVCEIKHEHNHIGDSLAAELRSIREAAHLIAAENPNLSTREIIAQATSSASDALKTKDIRENLARMIRNRRQNSRVIEVEPSPAPANCSLDNIPEISETNNAAESQTSETELAFVVFDSATTNDITDGRIVIMGKAKKTEMIRFLTHCINKIEYGEN</sequence>
<dbReference type="Proteomes" id="UP000887579">
    <property type="component" value="Unplaced"/>
</dbReference>
<dbReference type="WBParaSite" id="ES5_v2.g17663.t1">
    <property type="protein sequence ID" value="ES5_v2.g17663.t1"/>
    <property type="gene ID" value="ES5_v2.g17663"/>
</dbReference>
<evidence type="ECO:0000313" key="2">
    <source>
        <dbReference type="WBParaSite" id="ES5_v2.g17663.t1"/>
    </source>
</evidence>